<dbReference type="Pfam" id="PF00082">
    <property type="entry name" value="Peptidase_S8"/>
    <property type="match status" value="1"/>
</dbReference>
<sequence length="503" mass="50227">MRTRKLSRSIGAAIALSMVVGAQLVAPAPARADTVRDLQWHLDALKIPEAHKITKGRGVTVAVFDSAVDPNTPDLRGQVLRGHGVGTGPADGWGRDGDAHGSAMAGVIAARGGGPMRALGIAPEVKILPIAYGGSAPDRAVAEGIRWAVDHDADIINMSFGSPGSSGPEVVAAVRYALDKDVVLVAAAGNTAKGLVNVGTPANTPGVLAVTGVGRDGSFSSGSVRGPEAALAAPMEKIMAPRPTADSGYGLDTGTSDAAAIVSGVAALIRARYPKLDAANVVNRLIRTARDKGPAGRDDQYGFGVIDPMAALTRSVPTVTTNPLLADAPAAPGAGESALPLPERTRDDRPAVSFGVTNKTGAVIQGALCLLVPVAVVVLIIVLRRRSRRRAPAPGAGRPPHPPAPGFPPPGPGAPPAAPYGQPAPHSYPPAGGPYAPPQAGPQAPFAPPGGPYAPVAPPPAGPYAAPAPGQPSGPYGPPGAVPPAPPSPPSGAPPAGPAGHHQ</sequence>
<evidence type="ECO:0000256" key="8">
    <source>
        <dbReference type="SAM" id="SignalP"/>
    </source>
</evidence>
<feature type="region of interest" description="Disordered" evidence="6">
    <location>
        <begin position="388"/>
        <end position="503"/>
    </location>
</feature>
<comment type="similarity">
    <text evidence="1 5">Belongs to the peptidase S8 family.</text>
</comment>
<evidence type="ECO:0000259" key="9">
    <source>
        <dbReference type="Pfam" id="PF00082"/>
    </source>
</evidence>
<dbReference type="EMBL" id="LT607411">
    <property type="protein sequence ID" value="SCF38517.1"/>
    <property type="molecule type" value="Genomic_DNA"/>
</dbReference>
<name>A0A1C4ZZY7_MICVI</name>
<dbReference type="GO" id="GO:0006508">
    <property type="term" value="P:proteolysis"/>
    <property type="evidence" value="ECO:0007669"/>
    <property type="project" value="UniProtKB-KW"/>
</dbReference>
<protein>
    <submittedName>
        <fullName evidence="10">Type VII secretion-associated serine protease mycosin</fullName>
    </submittedName>
</protein>
<keyword evidence="4 5" id="KW-0720">Serine protease</keyword>
<dbReference type="InterPro" id="IPR000209">
    <property type="entry name" value="Peptidase_S8/S53_dom"/>
</dbReference>
<evidence type="ECO:0000256" key="4">
    <source>
        <dbReference type="ARBA" id="ARBA00022825"/>
    </source>
</evidence>
<dbReference type="PANTHER" id="PTHR43806">
    <property type="entry name" value="PEPTIDASE S8"/>
    <property type="match status" value="1"/>
</dbReference>
<evidence type="ECO:0000256" key="5">
    <source>
        <dbReference type="PROSITE-ProRule" id="PRU01240"/>
    </source>
</evidence>
<feature type="active site" description="Charge relay system" evidence="5">
    <location>
        <position position="100"/>
    </location>
</feature>
<feature type="active site" description="Charge relay system" evidence="5">
    <location>
        <position position="65"/>
    </location>
</feature>
<keyword evidence="2 5" id="KW-0645">Protease</keyword>
<keyword evidence="7" id="KW-1133">Transmembrane helix</keyword>
<evidence type="ECO:0000256" key="7">
    <source>
        <dbReference type="SAM" id="Phobius"/>
    </source>
</evidence>
<feature type="signal peptide" evidence="8">
    <location>
        <begin position="1"/>
        <end position="32"/>
    </location>
</feature>
<evidence type="ECO:0000256" key="1">
    <source>
        <dbReference type="ARBA" id="ARBA00011073"/>
    </source>
</evidence>
<feature type="chain" id="PRO_5008710770" evidence="8">
    <location>
        <begin position="33"/>
        <end position="503"/>
    </location>
</feature>
<evidence type="ECO:0000256" key="2">
    <source>
        <dbReference type="ARBA" id="ARBA00022670"/>
    </source>
</evidence>
<feature type="compositionally biased region" description="Pro residues" evidence="6">
    <location>
        <begin position="469"/>
        <end position="497"/>
    </location>
</feature>
<evidence type="ECO:0000313" key="10">
    <source>
        <dbReference type="EMBL" id="SCF38517.1"/>
    </source>
</evidence>
<keyword evidence="8" id="KW-0732">Signal</keyword>
<gene>
    <name evidence="10" type="ORF">GA0074695_6399</name>
</gene>
<dbReference type="Gene3D" id="3.40.50.200">
    <property type="entry name" value="Peptidase S8/S53 domain"/>
    <property type="match status" value="1"/>
</dbReference>
<feature type="region of interest" description="Disordered" evidence="6">
    <location>
        <begin position="323"/>
        <end position="346"/>
    </location>
</feature>
<evidence type="ECO:0000256" key="3">
    <source>
        <dbReference type="ARBA" id="ARBA00022801"/>
    </source>
</evidence>
<accession>A0A1C4ZZY7</accession>
<keyword evidence="7" id="KW-0472">Membrane</keyword>
<keyword evidence="3 5" id="KW-0378">Hydrolase</keyword>
<dbReference type="PRINTS" id="PR00723">
    <property type="entry name" value="SUBTILISIN"/>
</dbReference>
<feature type="compositionally biased region" description="Pro residues" evidence="6">
    <location>
        <begin position="426"/>
        <end position="462"/>
    </location>
</feature>
<keyword evidence="11" id="KW-1185">Reference proteome</keyword>
<keyword evidence="7" id="KW-0812">Transmembrane</keyword>
<evidence type="ECO:0000256" key="6">
    <source>
        <dbReference type="SAM" id="MobiDB-lite"/>
    </source>
</evidence>
<reference evidence="11" key="1">
    <citation type="submission" date="2016-06" db="EMBL/GenBank/DDBJ databases">
        <authorList>
            <person name="Varghese N."/>
            <person name="Submissions Spin"/>
        </authorList>
    </citation>
    <scope>NUCLEOTIDE SEQUENCE [LARGE SCALE GENOMIC DNA]</scope>
    <source>
        <strain evidence="11">DSM 43909</strain>
    </source>
</reference>
<organism evidence="10 11">
    <name type="scientific">Micromonospora viridifaciens</name>
    <dbReference type="NCBI Taxonomy" id="1881"/>
    <lineage>
        <taxon>Bacteria</taxon>
        <taxon>Bacillati</taxon>
        <taxon>Actinomycetota</taxon>
        <taxon>Actinomycetes</taxon>
        <taxon>Micromonosporales</taxon>
        <taxon>Micromonosporaceae</taxon>
        <taxon>Micromonospora</taxon>
    </lineage>
</organism>
<feature type="transmembrane region" description="Helical" evidence="7">
    <location>
        <begin position="362"/>
        <end position="383"/>
    </location>
</feature>
<proteinExistence type="inferred from homology"/>
<dbReference type="InterPro" id="IPR050131">
    <property type="entry name" value="Peptidase_S8_subtilisin-like"/>
</dbReference>
<feature type="compositionally biased region" description="Pro residues" evidence="6">
    <location>
        <begin position="397"/>
        <end position="418"/>
    </location>
</feature>
<feature type="domain" description="Peptidase S8/S53" evidence="9">
    <location>
        <begin position="56"/>
        <end position="304"/>
    </location>
</feature>
<dbReference type="GO" id="GO:0004252">
    <property type="term" value="F:serine-type endopeptidase activity"/>
    <property type="evidence" value="ECO:0007669"/>
    <property type="project" value="UniProtKB-UniRule"/>
</dbReference>
<dbReference type="Proteomes" id="UP000198242">
    <property type="component" value="Chromosome I"/>
</dbReference>
<feature type="compositionally biased region" description="Low complexity" evidence="6">
    <location>
        <begin position="323"/>
        <end position="342"/>
    </location>
</feature>
<evidence type="ECO:0000313" key="11">
    <source>
        <dbReference type="Proteomes" id="UP000198242"/>
    </source>
</evidence>
<dbReference type="InterPro" id="IPR015500">
    <property type="entry name" value="Peptidase_S8_subtilisin-rel"/>
</dbReference>
<dbReference type="SUPFAM" id="SSF52743">
    <property type="entry name" value="Subtilisin-like"/>
    <property type="match status" value="1"/>
</dbReference>
<dbReference type="PANTHER" id="PTHR43806:SF11">
    <property type="entry name" value="CEREVISIN-RELATED"/>
    <property type="match status" value="1"/>
</dbReference>
<dbReference type="RefSeq" id="WP_231934886.1">
    <property type="nucleotide sequence ID" value="NZ_LT607411.1"/>
</dbReference>
<feature type="active site" description="Charge relay system" evidence="5">
    <location>
        <position position="256"/>
    </location>
</feature>
<dbReference type="AlphaFoldDB" id="A0A1C4ZZY7"/>
<dbReference type="InterPro" id="IPR036852">
    <property type="entry name" value="Peptidase_S8/S53_dom_sf"/>
</dbReference>
<dbReference type="PROSITE" id="PS51892">
    <property type="entry name" value="SUBTILASE"/>
    <property type="match status" value="1"/>
</dbReference>